<evidence type="ECO:0000256" key="1">
    <source>
        <dbReference type="SAM" id="Phobius"/>
    </source>
</evidence>
<dbReference type="Proteomes" id="UP000572754">
    <property type="component" value="Unassembled WGS sequence"/>
</dbReference>
<keyword evidence="1" id="KW-1133">Transmembrane helix</keyword>
<sequence>MLSTRASPIPPSVFVCVLVLVATLLRVDDFKRAKGFANAVAPDRVSPCGIFPALGSSACSQDVRLHARSNGANMDSRSNSGSVVGGLVYEGAQRHDVHLELVLIFTTLLNYSENSKTFVHSSKVLPVITSEALTNTCFHTRILAPQHYHTPTLIMDPVHEIVRYRTSKDAVLIGVDGTHIRVDVATMISPLAMSLCNCLSETLLSTLDIYSSTPMALLLVSSRTVFDFSMLTLLSGASTLFLLTFEFMLMHTIAIECSRSLSAKFDHKAYPHNAASSRISPSSGSANWHHREGLHSSEFERARGAAEDPGCEARCAQVLGLLEDALCGLESGRSLRRAAGGHLEVELDVELVVVLAGRHASILDRGLVQDRGYDSHDAAQAGAHNPLRRYKWLFLVVTEVSSKAPGISSLMFSKMSLNEFLRSLICAKLCLIQLELPTGVGPRRLLRDILETSRVITSMFANWFMTLTLLVKISEQTLDLSTFWSDSGLQNLILSLTVLMNWSASRGPEVPPVVADDLCIESGVDRRRFMVTVQFLVISEDQSHSAEIFLRRCVEHSDRVAHLAPPDVFGDSFDARGTPLLVLHRRPDSDVRDLLEQQTLRAEDTVANDIAEFLPAAPPGPDDGYIH</sequence>
<evidence type="ECO:0000313" key="2">
    <source>
        <dbReference type="EMBL" id="KAF5689767.1"/>
    </source>
</evidence>
<keyword evidence="3" id="KW-1185">Reference proteome</keyword>
<organism evidence="2 3">
    <name type="scientific">Fusarium circinatum</name>
    <name type="common">Pitch canker fungus</name>
    <name type="synonym">Gibberella circinata</name>
    <dbReference type="NCBI Taxonomy" id="48490"/>
    <lineage>
        <taxon>Eukaryota</taxon>
        <taxon>Fungi</taxon>
        <taxon>Dikarya</taxon>
        <taxon>Ascomycota</taxon>
        <taxon>Pezizomycotina</taxon>
        <taxon>Sordariomycetes</taxon>
        <taxon>Hypocreomycetidae</taxon>
        <taxon>Hypocreales</taxon>
        <taxon>Nectriaceae</taxon>
        <taxon>Fusarium</taxon>
        <taxon>Fusarium fujikuroi species complex</taxon>
    </lineage>
</organism>
<feature type="transmembrane region" description="Helical" evidence="1">
    <location>
        <begin position="225"/>
        <end position="250"/>
    </location>
</feature>
<reference evidence="2 3" key="2">
    <citation type="submission" date="2020-05" db="EMBL/GenBank/DDBJ databases">
        <title>Identification and distribution of gene clusters putatively required for synthesis of sphingolipid metabolism inhibitors in phylogenetically diverse species of the filamentous fungus Fusarium.</title>
        <authorList>
            <person name="Kim H.-S."/>
            <person name="Busman M."/>
            <person name="Brown D.W."/>
            <person name="Divon H."/>
            <person name="Uhlig S."/>
            <person name="Proctor R.H."/>
        </authorList>
    </citation>
    <scope>NUCLEOTIDE SEQUENCE [LARGE SCALE GENOMIC DNA]</scope>
    <source>
        <strain evidence="2 3">NRRL 25331</strain>
    </source>
</reference>
<proteinExistence type="predicted"/>
<protein>
    <submittedName>
        <fullName evidence="2">Uncharacterized protein</fullName>
    </submittedName>
</protein>
<name>A0A8H5UP71_FUSCI</name>
<reference evidence="3" key="1">
    <citation type="journal article" date="2020" name="BMC Genomics">
        <title>Correction to: Identification and distribution of gene clusters required for synthesis of sphingolipid metabolism inhibitors in diverse species of the filamentous fungus Fusarium.</title>
        <authorList>
            <person name="Kim H.S."/>
            <person name="Lohmar J.M."/>
            <person name="Busman M."/>
            <person name="Brown D.W."/>
            <person name="Naumann T.A."/>
            <person name="Divon H.H."/>
            <person name="Lysoe E."/>
            <person name="Uhlig S."/>
            <person name="Proctor R.H."/>
        </authorList>
    </citation>
    <scope>NUCLEOTIDE SEQUENCE [LARGE SCALE GENOMIC DNA]</scope>
    <source>
        <strain evidence="3">NRRL 25331</strain>
    </source>
</reference>
<dbReference type="AlphaFoldDB" id="A0A8H5UP71"/>
<feature type="transmembrane region" description="Helical" evidence="1">
    <location>
        <begin position="6"/>
        <end position="25"/>
    </location>
</feature>
<dbReference type="EMBL" id="JAAQPE010000042">
    <property type="protein sequence ID" value="KAF5689767.1"/>
    <property type="molecule type" value="Genomic_DNA"/>
</dbReference>
<comment type="caution">
    <text evidence="2">The sequence shown here is derived from an EMBL/GenBank/DDBJ whole genome shotgun (WGS) entry which is preliminary data.</text>
</comment>
<evidence type="ECO:0000313" key="3">
    <source>
        <dbReference type="Proteomes" id="UP000572754"/>
    </source>
</evidence>
<keyword evidence="1" id="KW-0472">Membrane</keyword>
<keyword evidence="1" id="KW-0812">Transmembrane</keyword>
<gene>
    <name evidence="2" type="ORF">FCIRC_1230</name>
</gene>
<accession>A0A8H5UP71</accession>